<dbReference type="PANTHER" id="PTHR43390:SF1">
    <property type="entry name" value="CHLOROPLAST PROCESSING PEPTIDASE"/>
    <property type="match status" value="1"/>
</dbReference>
<organism evidence="10 11">
    <name type="scientific">Paludisphaera mucosa</name>
    <dbReference type="NCBI Taxonomy" id="3030827"/>
    <lineage>
        <taxon>Bacteria</taxon>
        <taxon>Pseudomonadati</taxon>
        <taxon>Planctomycetota</taxon>
        <taxon>Planctomycetia</taxon>
        <taxon>Isosphaerales</taxon>
        <taxon>Isosphaeraceae</taxon>
        <taxon>Paludisphaera</taxon>
    </lineage>
</organism>
<reference evidence="10 11" key="1">
    <citation type="submission" date="2023-03" db="EMBL/GenBank/DDBJ databases">
        <title>Paludisphaera mucosa sp. nov. a novel planctomycete from northern fen.</title>
        <authorList>
            <person name="Ivanova A."/>
        </authorList>
    </citation>
    <scope>NUCLEOTIDE SEQUENCE [LARGE SCALE GENOMIC DNA]</scope>
    <source>
        <strain evidence="10 11">Pla2</strain>
    </source>
</reference>
<evidence type="ECO:0000256" key="5">
    <source>
        <dbReference type="ARBA" id="ARBA00022801"/>
    </source>
</evidence>
<dbReference type="InterPro" id="IPR019758">
    <property type="entry name" value="Pept_S26A_signal_pept_1_CS"/>
</dbReference>
<dbReference type="PANTHER" id="PTHR43390">
    <property type="entry name" value="SIGNAL PEPTIDASE I"/>
    <property type="match status" value="1"/>
</dbReference>
<keyword evidence="8" id="KW-0812">Transmembrane</keyword>
<dbReference type="Gene3D" id="2.10.109.10">
    <property type="entry name" value="Umud Fragment, subunit A"/>
    <property type="match status" value="2"/>
</dbReference>
<protein>
    <recommendedName>
        <fullName evidence="4">Signal peptidase I</fullName>
        <ecNumber evidence="3">3.4.21.89</ecNumber>
    </recommendedName>
    <alternativeName>
        <fullName evidence="6">Leader peptidase I</fullName>
    </alternativeName>
</protein>
<accession>A0ABT6F5L3</accession>
<feature type="region of interest" description="Disordered" evidence="7">
    <location>
        <begin position="1"/>
        <end position="32"/>
    </location>
</feature>
<proteinExistence type="inferred from homology"/>
<evidence type="ECO:0000256" key="6">
    <source>
        <dbReference type="ARBA" id="ARBA00029906"/>
    </source>
</evidence>
<dbReference type="InterPro" id="IPR000223">
    <property type="entry name" value="Pept_S26A_signal_pept_1"/>
</dbReference>
<name>A0ABT6F5L3_9BACT</name>
<evidence type="ECO:0000313" key="10">
    <source>
        <dbReference type="EMBL" id="MDG3002870.1"/>
    </source>
</evidence>
<dbReference type="PROSITE" id="PS00761">
    <property type="entry name" value="SPASE_I_3"/>
    <property type="match status" value="1"/>
</dbReference>
<keyword evidence="11" id="KW-1185">Reference proteome</keyword>
<keyword evidence="8" id="KW-1133">Transmembrane helix</keyword>
<dbReference type="InterPro" id="IPR019757">
    <property type="entry name" value="Pept_S26A_signal_pept_1_Lys-AS"/>
</dbReference>
<feature type="compositionally biased region" description="Basic and acidic residues" evidence="7">
    <location>
        <begin position="512"/>
        <end position="537"/>
    </location>
</feature>
<comment type="caution">
    <text evidence="10">The sequence shown here is derived from an EMBL/GenBank/DDBJ whole genome shotgun (WGS) entry which is preliminary data.</text>
</comment>
<comment type="catalytic activity">
    <reaction evidence="1">
        <text>Cleavage of hydrophobic, N-terminal signal or leader sequences from secreted and periplasmic proteins.</text>
        <dbReference type="EC" id="3.4.21.89"/>
    </reaction>
</comment>
<evidence type="ECO:0000256" key="7">
    <source>
        <dbReference type="SAM" id="MobiDB-lite"/>
    </source>
</evidence>
<keyword evidence="5" id="KW-0378">Hydrolase</keyword>
<keyword evidence="8" id="KW-0472">Membrane</keyword>
<comment type="similarity">
    <text evidence="2">Belongs to the peptidase S26 family.</text>
</comment>
<dbReference type="InterPro" id="IPR036286">
    <property type="entry name" value="LexA/Signal_pep-like_sf"/>
</dbReference>
<dbReference type="EMBL" id="JARRAG010000001">
    <property type="protein sequence ID" value="MDG3002870.1"/>
    <property type="molecule type" value="Genomic_DNA"/>
</dbReference>
<evidence type="ECO:0000256" key="8">
    <source>
        <dbReference type="SAM" id="Phobius"/>
    </source>
</evidence>
<feature type="transmembrane region" description="Helical" evidence="8">
    <location>
        <begin position="38"/>
        <end position="54"/>
    </location>
</feature>
<evidence type="ECO:0000256" key="1">
    <source>
        <dbReference type="ARBA" id="ARBA00000677"/>
    </source>
</evidence>
<feature type="region of interest" description="Disordered" evidence="7">
    <location>
        <begin position="511"/>
        <end position="537"/>
    </location>
</feature>
<evidence type="ECO:0000259" key="9">
    <source>
        <dbReference type="Pfam" id="PF10502"/>
    </source>
</evidence>
<dbReference type="InterPro" id="IPR019533">
    <property type="entry name" value="Peptidase_S26"/>
</dbReference>
<dbReference type="CDD" id="cd06530">
    <property type="entry name" value="S26_SPase_I"/>
    <property type="match status" value="1"/>
</dbReference>
<evidence type="ECO:0000256" key="3">
    <source>
        <dbReference type="ARBA" id="ARBA00013208"/>
    </source>
</evidence>
<sequence length="587" mass="66487">MARATSATPPQGPRSQHHPGEDAAATARRERRRNRRESIESFVVVVVGFLVWSFEAEGFVIPTGSMAPTLMGRHKEVVCPQCRWTYRVNADCEVEASGAGGRTGLRVTWGVCENCRFPTRVDAEPSFAGDRIYTLKTDATIPLLPMLGREEPRRWDVTVFKLPEDPSVRYIKRLVGMPGETLRIHQGDLWRGDLDASKFEILRRPPAQSLQVNIPVYDDAHRASLLESDPRWRRWAASAAWEERTPGTYRVAPSEGWEELRYRHLVPSPEQWESLAAGREPATPPRPTLITDFCSFNTDLAPQNLPQVRFVTRPWFQPHWVGDLALTLRLEVAEPTGTVRIDLIEAGAANRCEIDLATGQARLFHGDVALGEAATDVKARGTYELTFADVDDRLTLWVDGRRPFGDGSAYEGAADARRTPTVEDLEPVRIAARGAAVAVAGLVLRRDVYYTQDPGEPDSDELRDFQGRPPGDFFDFLADPDRYARLRWRAARDYPIEEGRYMMLGDNSSWSRDGRAWSRKDQTTAHAPDRGWDDSGRESWEVPRSLVIGRAFCVYWPHFQPVWPRFRFGPDLILPARPNVEAVRWIY</sequence>
<feature type="domain" description="Peptidase S26" evidence="9">
    <location>
        <begin position="41"/>
        <end position="189"/>
    </location>
</feature>
<dbReference type="RefSeq" id="WP_277859230.1">
    <property type="nucleotide sequence ID" value="NZ_JARRAG010000001.1"/>
</dbReference>
<dbReference type="PRINTS" id="PR00727">
    <property type="entry name" value="LEADERPTASE"/>
</dbReference>
<gene>
    <name evidence="10" type="ORF">PZE19_03750</name>
</gene>
<evidence type="ECO:0000313" key="11">
    <source>
        <dbReference type="Proteomes" id="UP001216907"/>
    </source>
</evidence>
<dbReference type="SUPFAM" id="SSF51306">
    <property type="entry name" value="LexA/Signal peptidase"/>
    <property type="match status" value="2"/>
</dbReference>
<dbReference type="EC" id="3.4.21.89" evidence="3"/>
<dbReference type="Proteomes" id="UP001216907">
    <property type="component" value="Unassembled WGS sequence"/>
</dbReference>
<evidence type="ECO:0000256" key="4">
    <source>
        <dbReference type="ARBA" id="ARBA00019232"/>
    </source>
</evidence>
<dbReference type="Pfam" id="PF10502">
    <property type="entry name" value="Peptidase_S26"/>
    <property type="match status" value="1"/>
</dbReference>
<dbReference type="PROSITE" id="PS00760">
    <property type="entry name" value="SPASE_I_2"/>
    <property type="match status" value="1"/>
</dbReference>
<evidence type="ECO:0000256" key="2">
    <source>
        <dbReference type="ARBA" id="ARBA00009370"/>
    </source>
</evidence>